<evidence type="ECO:0000313" key="2">
    <source>
        <dbReference type="Ensembl" id="ENSHHUP00000064423.1"/>
    </source>
</evidence>
<feature type="domain" description="EFCAB10 C-terminal EF-hand" evidence="1">
    <location>
        <begin position="65"/>
        <end position="90"/>
    </location>
</feature>
<dbReference type="InterPro" id="IPR056587">
    <property type="entry name" value="EF_EFCAB10_C"/>
</dbReference>
<reference evidence="3" key="1">
    <citation type="submission" date="2018-06" db="EMBL/GenBank/DDBJ databases">
        <title>Genome assembly of Danube salmon.</title>
        <authorList>
            <person name="Macqueen D.J."/>
            <person name="Gundappa M.K."/>
        </authorList>
    </citation>
    <scope>NUCLEOTIDE SEQUENCE [LARGE SCALE GENOMIC DNA]</scope>
</reference>
<dbReference type="PANTHER" id="PTHR21847:SF1">
    <property type="entry name" value="EF-HAND CALCIUM-BINDING DOMAIN-CONTAINING PROTEIN 10"/>
    <property type="match status" value="1"/>
</dbReference>
<dbReference type="PANTHER" id="PTHR21847">
    <property type="entry name" value="EF-HAND CALCIUM-BINDING DOMAIN-CONTAINING PROTEIN 10"/>
    <property type="match status" value="1"/>
</dbReference>
<organism evidence="2 3">
    <name type="scientific">Hucho hucho</name>
    <name type="common">huchen</name>
    <dbReference type="NCBI Taxonomy" id="62062"/>
    <lineage>
        <taxon>Eukaryota</taxon>
        <taxon>Metazoa</taxon>
        <taxon>Chordata</taxon>
        <taxon>Craniata</taxon>
        <taxon>Vertebrata</taxon>
        <taxon>Euteleostomi</taxon>
        <taxon>Actinopterygii</taxon>
        <taxon>Neopterygii</taxon>
        <taxon>Teleostei</taxon>
        <taxon>Protacanthopterygii</taxon>
        <taxon>Salmoniformes</taxon>
        <taxon>Salmonidae</taxon>
        <taxon>Salmoninae</taxon>
        <taxon>Hucho</taxon>
    </lineage>
</organism>
<dbReference type="STRING" id="62062.ENSHHUP00000064423"/>
<evidence type="ECO:0000259" key="1">
    <source>
        <dbReference type="Pfam" id="PF24548"/>
    </source>
</evidence>
<sequence>MATPREQEAAEYLRKHKIIELMDNLTSMLFFYRPERPNEFLISQLEQLRVSKMRSLDCPSLFNDTNLDAVLGILDPTNQGHITFVQYKEGESEMVHLIICEAMAEKQFGGDRTVYQISASKTSGGHTKGILRIRAYISLTL</sequence>
<evidence type="ECO:0000313" key="3">
    <source>
        <dbReference type="Proteomes" id="UP000314982"/>
    </source>
</evidence>
<protein>
    <submittedName>
        <fullName evidence="2">Si:dkey-42p14.3</fullName>
    </submittedName>
</protein>
<dbReference type="Gene3D" id="1.20.890.10">
    <property type="entry name" value="cAMP-dependent protein kinase regulatory subunit, dimerization-anchoring domain"/>
    <property type="match status" value="1"/>
</dbReference>
<reference evidence="2" key="2">
    <citation type="submission" date="2025-08" db="UniProtKB">
        <authorList>
            <consortium name="Ensembl"/>
        </authorList>
    </citation>
    <scope>IDENTIFICATION</scope>
</reference>
<dbReference type="InterPro" id="IPR049760">
    <property type="entry name" value="DD_EFCAB10"/>
</dbReference>
<dbReference type="CDD" id="cd22976">
    <property type="entry name" value="DD_EFCAB10"/>
    <property type="match status" value="1"/>
</dbReference>
<dbReference type="GeneTree" id="ENSGT00940000154487"/>
<dbReference type="InterPro" id="IPR039879">
    <property type="entry name" value="EFC10"/>
</dbReference>
<name>A0A4W5PQE4_9TELE</name>
<accession>A0A4W5PQE4</accession>
<reference evidence="2" key="3">
    <citation type="submission" date="2025-09" db="UniProtKB">
        <authorList>
            <consortium name="Ensembl"/>
        </authorList>
    </citation>
    <scope>IDENTIFICATION</scope>
</reference>
<dbReference type="Pfam" id="PF24548">
    <property type="entry name" value="EF_EFCAB10_C"/>
    <property type="match status" value="1"/>
</dbReference>
<dbReference type="Proteomes" id="UP000314982">
    <property type="component" value="Unassembled WGS sequence"/>
</dbReference>
<proteinExistence type="predicted"/>
<dbReference type="AlphaFoldDB" id="A0A4W5PQE4"/>
<dbReference type="SUPFAM" id="SSF47391">
    <property type="entry name" value="Dimerization-anchoring domain of cAMP-dependent PK regulatory subunit"/>
    <property type="match status" value="1"/>
</dbReference>
<keyword evidence="3" id="KW-1185">Reference proteome</keyword>
<dbReference type="Ensembl" id="ENSHHUT00000066604.1">
    <property type="protein sequence ID" value="ENSHHUP00000064423.1"/>
    <property type="gene ID" value="ENSHHUG00000038019.1"/>
</dbReference>